<evidence type="ECO:0000313" key="1">
    <source>
        <dbReference type="EMBL" id="VDM52957.1"/>
    </source>
</evidence>
<dbReference type="STRING" id="334426.A0A0R3PC66"/>
<name>A0A0R3PC66_ANGCS</name>
<dbReference type="Proteomes" id="UP000267027">
    <property type="component" value="Unassembled WGS sequence"/>
</dbReference>
<reference evidence="1 2" key="2">
    <citation type="submission" date="2018-11" db="EMBL/GenBank/DDBJ databases">
        <authorList>
            <consortium name="Pathogen Informatics"/>
        </authorList>
    </citation>
    <scope>NUCLEOTIDE SEQUENCE [LARGE SCALE GENOMIC DNA]</scope>
    <source>
        <strain evidence="1 2">Costa Rica</strain>
    </source>
</reference>
<organism evidence="3">
    <name type="scientific">Angiostrongylus costaricensis</name>
    <name type="common">Nematode worm</name>
    <dbReference type="NCBI Taxonomy" id="334426"/>
    <lineage>
        <taxon>Eukaryota</taxon>
        <taxon>Metazoa</taxon>
        <taxon>Ecdysozoa</taxon>
        <taxon>Nematoda</taxon>
        <taxon>Chromadorea</taxon>
        <taxon>Rhabditida</taxon>
        <taxon>Rhabditina</taxon>
        <taxon>Rhabditomorpha</taxon>
        <taxon>Strongyloidea</taxon>
        <taxon>Metastrongylidae</taxon>
        <taxon>Angiostrongylus</taxon>
    </lineage>
</organism>
<proteinExistence type="predicted"/>
<dbReference type="EMBL" id="UYYA01000201">
    <property type="protein sequence ID" value="VDM52957.1"/>
    <property type="molecule type" value="Genomic_DNA"/>
</dbReference>
<keyword evidence="2" id="KW-1185">Reference proteome</keyword>
<evidence type="ECO:0000313" key="2">
    <source>
        <dbReference type="Proteomes" id="UP000267027"/>
    </source>
</evidence>
<protein>
    <submittedName>
        <fullName evidence="3">Dimer_Tnp_hAT domain-containing protein</fullName>
    </submittedName>
</protein>
<dbReference type="OrthoDB" id="5574452at2759"/>
<dbReference type="AlphaFoldDB" id="A0A0R3PC66"/>
<dbReference type="WBParaSite" id="ACOC_0000137101-mRNA-1">
    <property type="protein sequence ID" value="ACOC_0000137101-mRNA-1"/>
    <property type="gene ID" value="ACOC_0000137101"/>
</dbReference>
<accession>A0A0R3PC66</accession>
<gene>
    <name evidence="1" type="ORF">ACOC_LOCUS1372</name>
</gene>
<sequence length="142" mass="16536">WCRKCAENGTIEWKIRQEKNPDSKTYAVFSHCQALHNFAATNPKTKALDSFKSTLLQNLDYKERCDISYLIDAREITAKTEFLERPLTEKNGSFGALTFCRLDVMENFIRVSSEGESLEMHRNLYSKSACICYTWSILRKIY</sequence>
<evidence type="ECO:0000313" key="3">
    <source>
        <dbReference type="WBParaSite" id="ACOC_0000137101-mRNA-1"/>
    </source>
</evidence>
<reference evidence="3" key="1">
    <citation type="submission" date="2017-02" db="UniProtKB">
        <authorList>
            <consortium name="WormBaseParasite"/>
        </authorList>
    </citation>
    <scope>IDENTIFICATION</scope>
</reference>